<dbReference type="InterPro" id="IPR000305">
    <property type="entry name" value="GIY-YIG_endonuc"/>
</dbReference>
<dbReference type="RefSeq" id="YP_009184752.1">
    <property type="nucleotide sequence ID" value="NC_028580.1"/>
</dbReference>
<feature type="region of interest" description="Disordered" evidence="1">
    <location>
        <begin position="135"/>
        <end position="170"/>
    </location>
</feature>
<sequence length="170" mass="19644">MPSSNNLKNKANLFDLTIKSGLYSITCIPLQKHYMGQSSYVTRRLNAHKSMLKRGCHENKALQDDYNKYGKNNFLFQKLLLGVGLPKNKLEKLEVRVLETLPPECRYNMYANWRKRESATNPFFCKKHTSEARRMQSDARKGLNSNFSGHTQSNEVKKIISQQNSGKKIE</sequence>
<evidence type="ECO:0000256" key="1">
    <source>
        <dbReference type="SAM" id="MobiDB-lite"/>
    </source>
</evidence>
<keyword evidence="3" id="KW-0540">Nuclease</keyword>
<feature type="compositionally biased region" description="Polar residues" evidence="1">
    <location>
        <begin position="143"/>
        <end position="170"/>
    </location>
</feature>
<dbReference type="GeneID" id="26378428"/>
<protein>
    <submittedName>
        <fullName evidence="3">Putative GIY YIG homing endonuclease</fullName>
    </submittedName>
</protein>
<keyword evidence="3" id="KW-0150">Chloroplast</keyword>
<keyword evidence="3" id="KW-0934">Plastid</keyword>
<gene>
    <name evidence="3" type="primary">orf170</name>
</gene>
<dbReference type="CDD" id="cd10437">
    <property type="entry name" value="GIY-YIG_HE_I-TevI_like"/>
    <property type="match status" value="1"/>
</dbReference>
<evidence type="ECO:0000313" key="3">
    <source>
        <dbReference type="EMBL" id="ALO62839.1"/>
    </source>
</evidence>
<keyword evidence="3" id="KW-0378">Hydrolase</keyword>
<dbReference type="InterPro" id="IPR035901">
    <property type="entry name" value="GIY-YIG_endonuc_sf"/>
</dbReference>
<dbReference type="SUPFAM" id="SSF64496">
    <property type="entry name" value="DNA-binding domain of intron-encoded endonucleases"/>
    <property type="match status" value="1"/>
</dbReference>
<geneLocation type="chloroplast" evidence="3"/>
<evidence type="ECO:0000259" key="2">
    <source>
        <dbReference type="Pfam" id="PF01541"/>
    </source>
</evidence>
<dbReference type="SUPFAM" id="SSF82771">
    <property type="entry name" value="GIY-YIG endonuclease"/>
    <property type="match status" value="1"/>
</dbReference>
<dbReference type="AlphaFoldDB" id="A0A0S2LNC9"/>
<accession>A0A0S2LNC9</accession>
<dbReference type="Pfam" id="PF01541">
    <property type="entry name" value="GIY-YIG"/>
    <property type="match status" value="1"/>
</dbReference>
<proteinExistence type="predicted"/>
<dbReference type="GO" id="GO:0004519">
    <property type="term" value="F:endonuclease activity"/>
    <property type="evidence" value="ECO:0007669"/>
    <property type="project" value="UniProtKB-KW"/>
</dbReference>
<keyword evidence="3" id="KW-0255">Endonuclease</keyword>
<organism evidence="3">
    <name type="scientific">Oogamochlamys gigantea</name>
    <dbReference type="NCBI Taxonomy" id="158507"/>
    <lineage>
        <taxon>Eukaryota</taxon>
        <taxon>Viridiplantae</taxon>
        <taxon>Chlorophyta</taxon>
        <taxon>core chlorophytes</taxon>
        <taxon>Chlorophyceae</taxon>
        <taxon>CS clade</taxon>
        <taxon>Chlamydomonadales</taxon>
        <taxon>Chlamydomonadaceae</taxon>
        <taxon>Oogamochlamys</taxon>
    </lineage>
</organism>
<feature type="domain" description="GIY-YIG" evidence="2">
    <location>
        <begin position="20"/>
        <end position="73"/>
    </location>
</feature>
<dbReference type="Gene3D" id="3.40.1440.10">
    <property type="entry name" value="GIY-YIG endonuclease"/>
    <property type="match status" value="1"/>
</dbReference>
<name>A0A0S2LNC9_9CHLO</name>
<dbReference type="EMBL" id="KT625412">
    <property type="protein sequence ID" value="ALO62839.1"/>
    <property type="molecule type" value="Genomic_DNA"/>
</dbReference>
<dbReference type="NCBIfam" id="TIGR01453">
    <property type="entry name" value="grpIintron_endo"/>
    <property type="match status" value="1"/>
</dbReference>
<reference evidence="3" key="1">
    <citation type="journal article" date="2015" name="BMC Evol. Biol.">
        <title>Chloroplast phylogenomic analysis of chlorophyte green algae identifies a novel lineage sister to the Sphaeropleales (Chlorophyceae).</title>
        <authorList>
            <person name="Lemieux C."/>
            <person name="Vincent A.T."/>
            <person name="Labarre A."/>
            <person name="Otis C."/>
            <person name="Turmel M."/>
        </authorList>
    </citation>
    <scope>NUCLEOTIDE SEQUENCE</scope>
</reference>
<dbReference type="InterPro" id="IPR006350">
    <property type="entry name" value="Intron_endoG1"/>
</dbReference>